<organism evidence="1 2">
    <name type="scientific">Paenibacillus barcinonensis</name>
    <dbReference type="NCBI Taxonomy" id="198119"/>
    <lineage>
        <taxon>Bacteria</taxon>
        <taxon>Bacillati</taxon>
        <taxon>Bacillota</taxon>
        <taxon>Bacilli</taxon>
        <taxon>Bacillales</taxon>
        <taxon>Paenibacillaceae</taxon>
        <taxon>Paenibacillus</taxon>
    </lineage>
</organism>
<evidence type="ECO:0000313" key="2">
    <source>
        <dbReference type="Proteomes" id="UP000247790"/>
    </source>
</evidence>
<dbReference type="Proteomes" id="UP000247790">
    <property type="component" value="Unassembled WGS sequence"/>
</dbReference>
<comment type="caution">
    <text evidence="1">The sequence shown here is derived from an EMBL/GenBank/DDBJ whole genome shotgun (WGS) entry which is preliminary data.</text>
</comment>
<dbReference type="EMBL" id="QJSW01000019">
    <property type="protein sequence ID" value="PYE45477.1"/>
    <property type="molecule type" value="Genomic_DNA"/>
</dbReference>
<accession>A0A2V4UZ46</accession>
<proteinExistence type="predicted"/>
<dbReference type="AlphaFoldDB" id="A0A2V4UZ46"/>
<evidence type="ECO:0000313" key="1">
    <source>
        <dbReference type="EMBL" id="PYE45477.1"/>
    </source>
</evidence>
<reference evidence="1 2" key="1">
    <citation type="submission" date="2018-06" db="EMBL/GenBank/DDBJ databases">
        <title>Genomic Encyclopedia of Type Strains, Phase III (KMG-III): the genomes of soil and plant-associated and newly described type strains.</title>
        <authorList>
            <person name="Whitman W."/>
        </authorList>
    </citation>
    <scope>NUCLEOTIDE SEQUENCE [LARGE SCALE GENOMIC DNA]</scope>
    <source>
        <strain evidence="1 2">CECT 7022</strain>
    </source>
</reference>
<protein>
    <submittedName>
        <fullName evidence="1">Uncharacterized protein</fullName>
    </submittedName>
</protein>
<sequence length="30" mass="3270">MFKHQALLADQQGLVLGYLNLKQRGGESPG</sequence>
<gene>
    <name evidence="1" type="ORF">DFQ00_11924</name>
</gene>
<name>A0A2V4UZ46_PAEBA</name>